<feature type="region of interest" description="Disordered" evidence="1">
    <location>
        <begin position="38"/>
        <end position="62"/>
    </location>
</feature>
<evidence type="ECO:0000259" key="3">
    <source>
        <dbReference type="Pfam" id="PF00462"/>
    </source>
</evidence>
<dbReference type="Proteomes" id="UP000321485">
    <property type="component" value="Unassembled WGS sequence"/>
</dbReference>
<dbReference type="InterPro" id="IPR025392">
    <property type="entry name" value="DUF4124"/>
</dbReference>
<sequence length="218" mass="22490">MPRTTFAPAAASLLMALASVGAQAQNVYRIVGPDGKVTFSDRPPAETSAPPARSPAAPAAATASPAAANGALPFELRQVANRYPVTIYTGNDCAPCGSLRNMLTSRGVPYTERTVASNEDIAALQRLSGSTSLPFGTIGGQQLVGFSDAEWIQYLDAAGYPKQSQLPSNYRQPAPTPLVAAKPVESAPAAEPKAPARPALPPPVNDGPTPSNPAGIRF</sequence>
<name>A0A561XPP5_ACIDE</name>
<accession>A0A561XPP5</accession>
<feature type="signal peptide" evidence="2">
    <location>
        <begin position="1"/>
        <end position="24"/>
    </location>
</feature>
<protein>
    <submittedName>
        <fullName evidence="5">Glutaredoxin</fullName>
    </submittedName>
</protein>
<reference evidence="5 6" key="1">
    <citation type="journal article" date="2015" name="Stand. Genomic Sci.">
        <title>Genomic Encyclopedia of Bacterial and Archaeal Type Strains, Phase III: the genomes of soil and plant-associated and newly described type strains.</title>
        <authorList>
            <person name="Whitman W.B."/>
            <person name="Woyke T."/>
            <person name="Klenk H.P."/>
            <person name="Zhou Y."/>
            <person name="Lilburn T.G."/>
            <person name="Beck B.J."/>
            <person name="De Vos P."/>
            <person name="Vandamme P."/>
            <person name="Eisen J.A."/>
            <person name="Garrity G."/>
            <person name="Hugenholtz P."/>
            <person name="Kyrpides N.C."/>
        </authorList>
    </citation>
    <scope>NUCLEOTIDE SEQUENCE [LARGE SCALE GENOMIC DNA]</scope>
    <source>
        <strain evidence="5 6">DSM 64</strain>
    </source>
</reference>
<feature type="region of interest" description="Disordered" evidence="1">
    <location>
        <begin position="163"/>
        <end position="218"/>
    </location>
</feature>
<evidence type="ECO:0000256" key="1">
    <source>
        <dbReference type="SAM" id="MobiDB-lite"/>
    </source>
</evidence>
<comment type="caution">
    <text evidence="5">The sequence shown here is derived from an EMBL/GenBank/DDBJ whole genome shotgun (WGS) entry which is preliminary data.</text>
</comment>
<dbReference type="GeneID" id="51111087"/>
<gene>
    <name evidence="5" type="ORF">ATF69_2020</name>
</gene>
<dbReference type="PROSITE" id="PS51354">
    <property type="entry name" value="GLUTAREDOXIN_2"/>
    <property type="match status" value="1"/>
</dbReference>
<organism evidence="5 6">
    <name type="scientific">Acidovorax delafieldii</name>
    <name type="common">Pseudomonas delafieldii</name>
    <dbReference type="NCBI Taxonomy" id="47920"/>
    <lineage>
        <taxon>Bacteria</taxon>
        <taxon>Pseudomonadati</taxon>
        <taxon>Pseudomonadota</taxon>
        <taxon>Betaproteobacteria</taxon>
        <taxon>Burkholderiales</taxon>
        <taxon>Comamonadaceae</taxon>
        <taxon>Acidovorax</taxon>
    </lineage>
</organism>
<evidence type="ECO:0000256" key="2">
    <source>
        <dbReference type="SAM" id="SignalP"/>
    </source>
</evidence>
<feature type="compositionally biased region" description="Low complexity" evidence="1">
    <location>
        <begin position="45"/>
        <end position="62"/>
    </location>
</feature>
<evidence type="ECO:0000313" key="5">
    <source>
        <dbReference type="EMBL" id="TWG38080.1"/>
    </source>
</evidence>
<dbReference type="Gene3D" id="3.40.30.10">
    <property type="entry name" value="Glutaredoxin"/>
    <property type="match status" value="1"/>
</dbReference>
<dbReference type="AlphaFoldDB" id="A0A561XPP5"/>
<proteinExistence type="predicted"/>
<dbReference type="EMBL" id="VJWE01000012">
    <property type="protein sequence ID" value="TWG38080.1"/>
    <property type="molecule type" value="Genomic_DNA"/>
</dbReference>
<dbReference type="CDD" id="cd02976">
    <property type="entry name" value="NrdH"/>
    <property type="match status" value="1"/>
</dbReference>
<dbReference type="InterPro" id="IPR036249">
    <property type="entry name" value="Thioredoxin-like_sf"/>
</dbReference>
<dbReference type="Pfam" id="PF13511">
    <property type="entry name" value="DUF4124"/>
    <property type="match status" value="1"/>
</dbReference>
<feature type="chain" id="PRO_5022062997" evidence="2">
    <location>
        <begin position="25"/>
        <end position="218"/>
    </location>
</feature>
<evidence type="ECO:0000313" key="6">
    <source>
        <dbReference type="Proteomes" id="UP000321485"/>
    </source>
</evidence>
<dbReference type="InterPro" id="IPR002109">
    <property type="entry name" value="Glutaredoxin"/>
</dbReference>
<dbReference type="RefSeq" id="WP_146870828.1">
    <property type="nucleotide sequence ID" value="NZ_VJWE01000012.1"/>
</dbReference>
<evidence type="ECO:0000259" key="4">
    <source>
        <dbReference type="Pfam" id="PF13511"/>
    </source>
</evidence>
<keyword evidence="2" id="KW-0732">Signal</keyword>
<feature type="compositionally biased region" description="Low complexity" evidence="1">
    <location>
        <begin position="179"/>
        <end position="197"/>
    </location>
</feature>
<dbReference type="SUPFAM" id="SSF52833">
    <property type="entry name" value="Thioredoxin-like"/>
    <property type="match status" value="1"/>
</dbReference>
<feature type="domain" description="DUF4124" evidence="4">
    <location>
        <begin position="14"/>
        <end position="68"/>
    </location>
</feature>
<feature type="domain" description="Glutaredoxin" evidence="3">
    <location>
        <begin position="85"/>
        <end position="135"/>
    </location>
</feature>
<dbReference type="Pfam" id="PF00462">
    <property type="entry name" value="Glutaredoxin"/>
    <property type="match status" value="1"/>
</dbReference>